<evidence type="ECO:0000313" key="1">
    <source>
        <dbReference type="EMBL" id="EMB13462.1"/>
    </source>
</evidence>
<dbReference type="Proteomes" id="UP000011529">
    <property type="component" value="Unassembled WGS sequence"/>
</dbReference>
<accession>M2ALA9</accession>
<reference evidence="1" key="1">
    <citation type="submission" date="2012-11" db="EMBL/GenBank/DDBJ databases">
        <title>Permanent draft genomes of Rhodopirellula europaea strain SH398 and 6C.</title>
        <authorList>
            <person name="Richter M."/>
            <person name="Richter-Heitmann T."/>
            <person name="Frank C."/>
            <person name="Harder J."/>
            <person name="Glockner F.O."/>
        </authorList>
    </citation>
    <scope>NUCLEOTIDE SEQUENCE</scope>
    <source>
        <strain evidence="1">6C</strain>
    </source>
</reference>
<gene>
    <name evidence="1" type="ORF">RE6C_05820</name>
</gene>
<name>M2ALA9_9BACT</name>
<evidence type="ECO:0000313" key="2">
    <source>
        <dbReference type="Proteomes" id="UP000011529"/>
    </source>
</evidence>
<dbReference type="PATRIC" id="fig|1263867.3.peg.6237"/>
<organism evidence="1 2">
    <name type="scientific">Rhodopirellula europaea 6C</name>
    <dbReference type="NCBI Taxonomy" id="1263867"/>
    <lineage>
        <taxon>Bacteria</taxon>
        <taxon>Pseudomonadati</taxon>
        <taxon>Planctomycetota</taxon>
        <taxon>Planctomycetia</taxon>
        <taxon>Pirellulales</taxon>
        <taxon>Pirellulaceae</taxon>
        <taxon>Rhodopirellula</taxon>
    </lineage>
</organism>
<comment type="caution">
    <text evidence="1">The sequence shown here is derived from an EMBL/GenBank/DDBJ whole genome shotgun (WGS) entry which is preliminary data.</text>
</comment>
<proteinExistence type="predicted"/>
<sequence>MPTLETLRKDEAVINDLRMLPFEFDMIDFDDDDDWISFDPPVDFSIIAGDYSGGVYLLYGGEKDANRPVFHVSSEAKASRIGDNLIEALEHIVTIPHWSGAAHADLSTMKDLAVQQADSNIEWIAIRDRICRSLNVDPNANHLPRLHASLAKGVEIKLLVNGNTTINGFATNWDEL</sequence>
<dbReference type="RefSeq" id="WP_008662029.1">
    <property type="nucleotide sequence ID" value="NZ_ANMO01000259.1"/>
</dbReference>
<reference evidence="1" key="2">
    <citation type="journal article" date="2013" name="Mar. Genomics">
        <title>Expression of sulfatases in Rhodopirellula baltica and the diversity of sulfatases in the genus Rhodopirellula.</title>
        <authorList>
            <person name="Wegner C.E."/>
            <person name="Richter-Heitmann T."/>
            <person name="Klindworth A."/>
            <person name="Klockow C."/>
            <person name="Richter M."/>
            <person name="Achstetter T."/>
            <person name="Glockner F.O."/>
            <person name="Harder J."/>
        </authorList>
    </citation>
    <scope>NUCLEOTIDE SEQUENCE [LARGE SCALE GENOMIC DNA]</scope>
    <source>
        <strain evidence="1">6C</strain>
    </source>
</reference>
<protein>
    <submittedName>
        <fullName evidence="1">Uncharacterized protein</fullName>
    </submittedName>
</protein>
<dbReference type="EMBL" id="ANMO01000259">
    <property type="protein sequence ID" value="EMB13462.1"/>
    <property type="molecule type" value="Genomic_DNA"/>
</dbReference>
<keyword evidence="2" id="KW-1185">Reference proteome</keyword>
<dbReference type="AlphaFoldDB" id="M2ALA9"/>